<comment type="caution">
    <text evidence="3">The sequence shown here is derived from an EMBL/GenBank/DDBJ whole genome shotgun (WGS) entry which is preliminary data.</text>
</comment>
<dbReference type="Gene3D" id="3.40.50.300">
    <property type="entry name" value="P-loop containing nucleotide triphosphate hydrolases"/>
    <property type="match status" value="1"/>
</dbReference>
<dbReference type="InterPro" id="IPR027417">
    <property type="entry name" value="P-loop_NTPase"/>
</dbReference>
<dbReference type="CDD" id="cd18785">
    <property type="entry name" value="SF2_C"/>
    <property type="match status" value="1"/>
</dbReference>
<dbReference type="PANTHER" id="PTHR47396">
    <property type="entry name" value="TYPE I RESTRICTION ENZYME ECOKI R PROTEIN"/>
    <property type="match status" value="1"/>
</dbReference>
<name>A0ABW1WEZ3_9BACL</name>
<keyword evidence="3" id="KW-0067">ATP-binding</keyword>
<organism evidence="3 4">
    <name type="scientific">Sporolactobacillus kofuensis</name>
    <dbReference type="NCBI Taxonomy" id="269672"/>
    <lineage>
        <taxon>Bacteria</taxon>
        <taxon>Bacillati</taxon>
        <taxon>Bacillota</taxon>
        <taxon>Bacilli</taxon>
        <taxon>Bacillales</taxon>
        <taxon>Sporolactobacillaceae</taxon>
        <taxon>Sporolactobacillus</taxon>
    </lineage>
</organism>
<feature type="domain" description="Helicase ATP-binding" evidence="2">
    <location>
        <begin position="34"/>
        <end position="269"/>
    </location>
</feature>
<accession>A0ABW1WEZ3</accession>
<evidence type="ECO:0000313" key="3">
    <source>
        <dbReference type="EMBL" id="MFC6387142.1"/>
    </source>
</evidence>
<sequence>MVNNILNNQIDNLILSRDLDFPLIPKEIISNLNPNFKIRDYQKNAFEKFMLYYETAALNRGNQIHNLFHMATGSGKTFIMAGIILYLYTKGYNKFIFFVNSKNIINKTKMNFLDKTSMKYLFNNKIIIDGKEIVIEETETFSNLIEESKIYIKFCTIQKLHLDIAFPGENKVSKKEFKNNNIVFLSDEAHHLNSFTKSTKKSKNEAEANKKNWEQTVNGLFKSNEKNILLEFTATVSENVDIRNKYNPVTVYKYDLIKFRESGYTKEFYNLQSDYDLYERTIQAMLISQYRLKLFQTLKIKSKPVILFKHKDTQALEDFYNDFYDYFERSFTAKDIEKFRNNDNKVIKDMFEFYDNNGLTSFILLEELKLSFSKEKSLILHSKMSDKELESKLISVNNLEDSNNPYRAIFVCDMLHEGWDVLNLYDIVRLYDTRQGGRKISETTIQEAQLIGRGVRYNPFIIDNDFTNEYKRKFDSDPENQFKYLETLYYHSKNDSRYIEELRKALREIGLEDDNFTEYEYIVKQNFKEEEIFKSGAIYLNEKIKIDNSLINSIPQKFKKDYSYIDSSNKIKVLSLASENDVMEEDNSVVNTYRVTLGNIDKRIVKKALSIYPIYNFNKLKEIFNSLNSINEFIESESYLGDIDIIIQSINELNNELLYKACIKVLGDLVTNIESLKDQFYGSPTFKPVPLSSIVRDTPRKKYLGNDYGEGISQNDDTIPQDYKLLLADKDWYVYNDNYGTSEEKRFVYFFNSKVNELRKIYKKVFLIRNERNAAIFSFDGGYRFEPDYLLILINEDNQQAIQQVFIEPKGKHLRKKDKWKNDFLKSIEANYDIIDYSNEQYKILGLPFYTHDEDIKEFKDAFDELLK</sequence>
<evidence type="ECO:0000256" key="1">
    <source>
        <dbReference type="SAM" id="Coils"/>
    </source>
</evidence>
<gene>
    <name evidence="3" type="ORF">ACFP7A_11045</name>
</gene>
<dbReference type="InterPro" id="IPR050742">
    <property type="entry name" value="Helicase_Restrict-Modif_Enz"/>
</dbReference>
<keyword evidence="4" id="KW-1185">Reference proteome</keyword>
<protein>
    <submittedName>
        <fullName evidence="3">DEAD/DEAH box helicase family protein</fullName>
    </submittedName>
</protein>
<dbReference type="InterPro" id="IPR014001">
    <property type="entry name" value="Helicase_ATP-bd"/>
</dbReference>
<keyword evidence="3" id="KW-0378">Hydrolase</keyword>
<keyword evidence="3" id="KW-0347">Helicase</keyword>
<dbReference type="InterPro" id="IPR006935">
    <property type="entry name" value="Helicase/UvrB_N"/>
</dbReference>
<feature type="coiled-coil region" evidence="1">
    <location>
        <begin position="196"/>
        <end position="223"/>
    </location>
</feature>
<dbReference type="RefSeq" id="WP_253076803.1">
    <property type="nucleotide sequence ID" value="NZ_JAMXWN010000011.1"/>
</dbReference>
<keyword evidence="3" id="KW-0547">Nucleotide-binding</keyword>
<keyword evidence="1" id="KW-0175">Coiled coil</keyword>
<evidence type="ECO:0000313" key="4">
    <source>
        <dbReference type="Proteomes" id="UP001596267"/>
    </source>
</evidence>
<proteinExistence type="predicted"/>
<dbReference type="Proteomes" id="UP001596267">
    <property type="component" value="Unassembled WGS sequence"/>
</dbReference>
<dbReference type="Pfam" id="PF04851">
    <property type="entry name" value="ResIII"/>
    <property type="match status" value="1"/>
</dbReference>
<dbReference type="PANTHER" id="PTHR47396:SF1">
    <property type="entry name" value="ATP-DEPENDENT HELICASE IRC3-RELATED"/>
    <property type="match status" value="1"/>
</dbReference>
<reference evidence="4" key="1">
    <citation type="journal article" date="2019" name="Int. J. Syst. Evol. Microbiol.">
        <title>The Global Catalogue of Microorganisms (GCM) 10K type strain sequencing project: providing services to taxonomists for standard genome sequencing and annotation.</title>
        <authorList>
            <consortium name="The Broad Institute Genomics Platform"/>
            <consortium name="The Broad Institute Genome Sequencing Center for Infectious Disease"/>
            <person name="Wu L."/>
            <person name="Ma J."/>
        </authorList>
    </citation>
    <scope>NUCLEOTIDE SEQUENCE [LARGE SCALE GENOMIC DNA]</scope>
    <source>
        <strain evidence="4">CCUG 42001</strain>
    </source>
</reference>
<dbReference type="SUPFAM" id="SSF52540">
    <property type="entry name" value="P-loop containing nucleoside triphosphate hydrolases"/>
    <property type="match status" value="2"/>
</dbReference>
<dbReference type="EMBL" id="JBHSTQ010000011">
    <property type="protein sequence ID" value="MFC6387142.1"/>
    <property type="molecule type" value="Genomic_DNA"/>
</dbReference>
<dbReference type="GO" id="GO:0004386">
    <property type="term" value="F:helicase activity"/>
    <property type="evidence" value="ECO:0007669"/>
    <property type="project" value="UniProtKB-KW"/>
</dbReference>
<dbReference type="SMART" id="SM00487">
    <property type="entry name" value="DEXDc"/>
    <property type="match status" value="1"/>
</dbReference>
<evidence type="ECO:0000259" key="2">
    <source>
        <dbReference type="SMART" id="SM00487"/>
    </source>
</evidence>